<dbReference type="SUPFAM" id="SSF52949">
    <property type="entry name" value="Macro domain-like"/>
    <property type="match status" value="1"/>
</dbReference>
<dbReference type="Gene3D" id="3.40.220.10">
    <property type="entry name" value="Leucine Aminopeptidase, subunit E, domain 1"/>
    <property type="match status" value="1"/>
</dbReference>
<accession>A0A517PM50</accession>
<keyword evidence="3" id="KW-1185">Reference proteome</keyword>
<dbReference type="Proteomes" id="UP000320421">
    <property type="component" value="Chromosome"/>
</dbReference>
<reference evidence="2 3" key="1">
    <citation type="submission" date="2019-02" db="EMBL/GenBank/DDBJ databases">
        <title>Deep-cultivation of Planctomycetes and their phenomic and genomic characterization uncovers novel biology.</title>
        <authorList>
            <person name="Wiegand S."/>
            <person name="Jogler M."/>
            <person name="Boedeker C."/>
            <person name="Pinto D."/>
            <person name="Vollmers J."/>
            <person name="Rivas-Marin E."/>
            <person name="Kohn T."/>
            <person name="Peeters S.H."/>
            <person name="Heuer A."/>
            <person name="Rast P."/>
            <person name="Oberbeckmann S."/>
            <person name="Bunk B."/>
            <person name="Jeske O."/>
            <person name="Meyerdierks A."/>
            <person name="Storesund J.E."/>
            <person name="Kallscheuer N."/>
            <person name="Luecker S."/>
            <person name="Lage O.M."/>
            <person name="Pohl T."/>
            <person name="Merkel B.J."/>
            <person name="Hornburger P."/>
            <person name="Mueller R.-W."/>
            <person name="Bruemmer F."/>
            <person name="Labrenz M."/>
            <person name="Spormann A.M."/>
            <person name="Op den Camp H."/>
            <person name="Overmann J."/>
            <person name="Amann R."/>
            <person name="Jetten M.S.M."/>
            <person name="Mascher T."/>
            <person name="Medema M.H."/>
            <person name="Devos D.P."/>
            <person name="Kaster A.-K."/>
            <person name="Ovreas L."/>
            <person name="Rohde M."/>
            <person name="Galperin M.Y."/>
            <person name="Jogler C."/>
        </authorList>
    </citation>
    <scope>NUCLEOTIDE SEQUENCE [LARGE SCALE GENOMIC DNA]</scope>
    <source>
        <strain evidence="2 3">HG66A1</strain>
    </source>
</reference>
<protein>
    <submittedName>
        <fullName evidence="2">RNase III inhibitor</fullName>
    </submittedName>
</protein>
<name>A0A517PM50_9PLAN</name>
<feature type="domain" description="Macro" evidence="1">
    <location>
        <begin position="1"/>
        <end position="173"/>
    </location>
</feature>
<evidence type="ECO:0000313" key="2">
    <source>
        <dbReference type="EMBL" id="QDT20459.1"/>
    </source>
</evidence>
<dbReference type="OrthoDB" id="290383at2"/>
<gene>
    <name evidence="2" type="ORF">HG66A1_22450</name>
</gene>
<evidence type="ECO:0000259" key="1">
    <source>
        <dbReference type="PROSITE" id="PS51154"/>
    </source>
</evidence>
<evidence type="ECO:0000313" key="3">
    <source>
        <dbReference type="Proteomes" id="UP000320421"/>
    </source>
</evidence>
<sequence>MNLKLKFIHGDILDQPAEGLVCSGNVYLNMSGGVNGALLVRGGEALQRQLHQYLRDEGLKFVPPGYVMEIGPEPFAFRSIVYSVAIDGWYDSNIALAAETLTSALSIIKSRGCTSVNIPALATGYGKLSKQDFGVALRRVLSAREWGFELVNVVERNAYGLEEIQEGYRGEQE</sequence>
<organism evidence="2 3">
    <name type="scientific">Gimesia chilikensis</name>
    <dbReference type="NCBI Taxonomy" id="2605989"/>
    <lineage>
        <taxon>Bacteria</taxon>
        <taxon>Pseudomonadati</taxon>
        <taxon>Planctomycetota</taxon>
        <taxon>Planctomycetia</taxon>
        <taxon>Planctomycetales</taxon>
        <taxon>Planctomycetaceae</taxon>
        <taxon>Gimesia</taxon>
    </lineage>
</organism>
<dbReference type="InterPro" id="IPR002589">
    <property type="entry name" value="Macro_dom"/>
</dbReference>
<dbReference type="PROSITE" id="PS51154">
    <property type="entry name" value="MACRO"/>
    <property type="match status" value="1"/>
</dbReference>
<dbReference type="InterPro" id="IPR043472">
    <property type="entry name" value="Macro_dom-like"/>
</dbReference>
<dbReference type="SMART" id="SM00506">
    <property type="entry name" value="A1pp"/>
    <property type="match status" value="1"/>
</dbReference>
<dbReference type="AlphaFoldDB" id="A0A517PM50"/>
<dbReference type="EMBL" id="CP036266">
    <property type="protein sequence ID" value="QDT20459.1"/>
    <property type="molecule type" value="Genomic_DNA"/>
</dbReference>
<proteinExistence type="predicted"/>
<dbReference type="Pfam" id="PF01661">
    <property type="entry name" value="Macro"/>
    <property type="match status" value="1"/>
</dbReference>
<dbReference type="RefSeq" id="WP_145183288.1">
    <property type="nucleotide sequence ID" value="NZ_CP036266.1"/>
</dbReference>